<dbReference type="GO" id="GO:0005694">
    <property type="term" value="C:chromosome"/>
    <property type="evidence" value="ECO:0007669"/>
    <property type="project" value="UniProtKB-SubCell"/>
</dbReference>
<keyword evidence="10" id="KW-1185">Reference proteome</keyword>
<keyword evidence="5" id="KW-0808">Transferase</keyword>
<keyword evidence="7" id="KW-0539">Nucleus</keyword>
<feature type="domain" description="SET" evidence="8">
    <location>
        <begin position="57"/>
        <end position="173"/>
    </location>
</feature>
<name>A0A225VTI0_9STRA</name>
<accession>A0A225VTI0</accession>
<protein>
    <recommendedName>
        <fullName evidence="8">SET domain-containing protein</fullName>
    </recommendedName>
</protein>
<evidence type="ECO:0000256" key="5">
    <source>
        <dbReference type="ARBA" id="ARBA00022679"/>
    </source>
</evidence>
<evidence type="ECO:0000256" key="3">
    <source>
        <dbReference type="ARBA" id="ARBA00022454"/>
    </source>
</evidence>
<dbReference type="PROSITE" id="PS50280">
    <property type="entry name" value="SET"/>
    <property type="match status" value="1"/>
</dbReference>
<dbReference type="GO" id="GO:0008168">
    <property type="term" value="F:methyltransferase activity"/>
    <property type="evidence" value="ECO:0007669"/>
    <property type="project" value="UniProtKB-KW"/>
</dbReference>
<evidence type="ECO:0000256" key="7">
    <source>
        <dbReference type="ARBA" id="ARBA00023242"/>
    </source>
</evidence>
<comment type="subcellular location">
    <subcellularLocation>
        <location evidence="2">Chromosome</location>
    </subcellularLocation>
    <subcellularLocation>
        <location evidence="1">Nucleus</location>
    </subcellularLocation>
</comment>
<dbReference type="InterPro" id="IPR050777">
    <property type="entry name" value="SET2_Histone-Lys_MeTrsfase"/>
</dbReference>
<evidence type="ECO:0000256" key="6">
    <source>
        <dbReference type="ARBA" id="ARBA00022691"/>
    </source>
</evidence>
<evidence type="ECO:0000259" key="8">
    <source>
        <dbReference type="PROSITE" id="PS50280"/>
    </source>
</evidence>
<dbReference type="InterPro" id="IPR046341">
    <property type="entry name" value="SET_dom_sf"/>
</dbReference>
<dbReference type="AlphaFoldDB" id="A0A225VTI0"/>
<dbReference type="Gene3D" id="2.170.270.10">
    <property type="entry name" value="SET domain"/>
    <property type="match status" value="1"/>
</dbReference>
<proteinExistence type="predicted"/>
<dbReference type="STRING" id="4795.A0A225VTI0"/>
<dbReference type="GO" id="GO:0032259">
    <property type="term" value="P:methylation"/>
    <property type="evidence" value="ECO:0007669"/>
    <property type="project" value="UniProtKB-KW"/>
</dbReference>
<comment type="caution">
    <text evidence="9">The sequence shown here is derived from an EMBL/GenBank/DDBJ whole genome shotgun (WGS) entry which is preliminary data.</text>
</comment>
<evidence type="ECO:0000313" key="10">
    <source>
        <dbReference type="Proteomes" id="UP000198211"/>
    </source>
</evidence>
<keyword evidence="4" id="KW-0489">Methyltransferase</keyword>
<evidence type="ECO:0000256" key="4">
    <source>
        <dbReference type="ARBA" id="ARBA00022603"/>
    </source>
</evidence>
<reference evidence="10" key="1">
    <citation type="submission" date="2017-03" db="EMBL/GenBank/DDBJ databases">
        <title>Phytopthora megakarya and P. palmivora, two closely related causual agents of cacao black pod achieved similar genome size and gene model numbers by different mechanisms.</title>
        <authorList>
            <person name="Ali S."/>
            <person name="Shao J."/>
            <person name="Larry D.J."/>
            <person name="Kronmiller B."/>
            <person name="Shen D."/>
            <person name="Strem M.D."/>
            <person name="Melnick R.L."/>
            <person name="Guiltinan M.J."/>
            <person name="Tyler B.M."/>
            <person name="Meinhardt L.W."/>
            <person name="Bailey B.A."/>
        </authorList>
    </citation>
    <scope>NUCLEOTIDE SEQUENCE [LARGE SCALE GENOMIC DNA]</scope>
    <source>
        <strain evidence="10">zdho120</strain>
    </source>
</reference>
<dbReference type="InterPro" id="IPR001214">
    <property type="entry name" value="SET_dom"/>
</dbReference>
<keyword evidence="3" id="KW-0158">Chromosome</keyword>
<organism evidence="9 10">
    <name type="scientific">Phytophthora megakarya</name>
    <dbReference type="NCBI Taxonomy" id="4795"/>
    <lineage>
        <taxon>Eukaryota</taxon>
        <taxon>Sar</taxon>
        <taxon>Stramenopiles</taxon>
        <taxon>Oomycota</taxon>
        <taxon>Peronosporomycetes</taxon>
        <taxon>Peronosporales</taxon>
        <taxon>Peronosporaceae</taxon>
        <taxon>Phytophthora</taxon>
    </lineage>
</organism>
<dbReference type="EMBL" id="NBNE01003036">
    <property type="protein sequence ID" value="OWZ08746.1"/>
    <property type="molecule type" value="Genomic_DNA"/>
</dbReference>
<sequence length="189" mass="21140">MAKPDYRGEKCLCEISCVSDSGSYVTSSCINVNTANVCDSSNCSIGPGCGNRFLPRYPLDIIQTRAGFGIVSDNNIPKGSFIIEYVGEILIAEDATSREDRRYQAEFRSKTKSSGGTKVYVDALSCGNKSRFINHSCQANCAMYEFNWSNSRRLGIFSVQEIPALQELTFTYRRSYRELFDCKCVAHQH</sequence>
<dbReference type="OrthoDB" id="109758at2759"/>
<dbReference type="GO" id="GO:0005634">
    <property type="term" value="C:nucleus"/>
    <property type="evidence" value="ECO:0007669"/>
    <property type="project" value="UniProtKB-SubCell"/>
</dbReference>
<evidence type="ECO:0000256" key="1">
    <source>
        <dbReference type="ARBA" id="ARBA00004123"/>
    </source>
</evidence>
<dbReference type="Proteomes" id="UP000198211">
    <property type="component" value="Unassembled WGS sequence"/>
</dbReference>
<evidence type="ECO:0000313" key="9">
    <source>
        <dbReference type="EMBL" id="OWZ08746.1"/>
    </source>
</evidence>
<dbReference type="Pfam" id="PF00856">
    <property type="entry name" value="SET"/>
    <property type="match status" value="1"/>
</dbReference>
<dbReference type="SMART" id="SM00317">
    <property type="entry name" value="SET"/>
    <property type="match status" value="1"/>
</dbReference>
<dbReference type="PANTHER" id="PTHR22884">
    <property type="entry name" value="SET DOMAIN PROTEINS"/>
    <property type="match status" value="1"/>
</dbReference>
<evidence type="ECO:0000256" key="2">
    <source>
        <dbReference type="ARBA" id="ARBA00004286"/>
    </source>
</evidence>
<gene>
    <name evidence="9" type="ORF">PHMEG_00018658</name>
</gene>
<keyword evidence="6" id="KW-0949">S-adenosyl-L-methionine</keyword>
<dbReference type="SUPFAM" id="SSF82199">
    <property type="entry name" value="SET domain"/>
    <property type="match status" value="1"/>
</dbReference>